<name>A0ABT3W8Z4_9PROT</name>
<dbReference type="Pfam" id="PF13416">
    <property type="entry name" value="SBP_bac_8"/>
    <property type="match status" value="1"/>
</dbReference>
<dbReference type="SUPFAM" id="SSF53850">
    <property type="entry name" value="Periplasmic binding protein-like II"/>
    <property type="match status" value="1"/>
</dbReference>
<dbReference type="RefSeq" id="WP_266106864.1">
    <property type="nucleotide sequence ID" value="NZ_JANIDW010000003.1"/>
</dbReference>
<keyword evidence="2" id="KW-1185">Reference proteome</keyword>
<reference evidence="1 2" key="1">
    <citation type="submission" date="2022-07" db="EMBL/GenBank/DDBJ databases">
        <title>Bombella genomes.</title>
        <authorList>
            <person name="Harer L."/>
            <person name="Styblova S."/>
            <person name="Ehrmann M."/>
        </authorList>
    </citation>
    <scope>NUCLEOTIDE SEQUENCE [LARGE SCALE GENOMIC DNA]</scope>
    <source>
        <strain evidence="1 2">TMW 2.2558</strain>
    </source>
</reference>
<dbReference type="Gene3D" id="3.40.190.10">
    <property type="entry name" value="Periplasmic binding protein-like II"/>
    <property type="match status" value="2"/>
</dbReference>
<protein>
    <submittedName>
        <fullName evidence="1">Extracellular solute-binding protein</fullName>
    </submittedName>
</protein>
<comment type="caution">
    <text evidence="1">The sequence shown here is derived from an EMBL/GenBank/DDBJ whole genome shotgun (WGS) entry which is preliminary data.</text>
</comment>
<accession>A0ABT3W8Z4</accession>
<proteinExistence type="predicted"/>
<evidence type="ECO:0000313" key="1">
    <source>
        <dbReference type="EMBL" id="MCX5614869.1"/>
    </source>
</evidence>
<gene>
    <name evidence="1" type="ORF">NQF64_06390</name>
</gene>
<evidence type="ECO:0000313" key="2">
    <source>
        <dbReference type="Proteomes" id="UP001165648"/>
    </source>
</evidence>
<dbReference type="EMBL" id="JANIDW010000003">
    <property type="protein sequence ID" value="MCX5614869.1"/>
    <property type="molecule type" value="Genomic_DNA"/>
</dbReference>
<sequence>MPEQSLTAIITQNNEQELPYFLERDSYSLADVETLALTYPQTIQAILLDSTTSIIACARAWFQPLHNTGQCGQPAGYFRNMLFWDPSRLTTPPHWADLWDVARYPGQRTFFKGPRITLEIALLADGVPPSHIYRQLSTSQGIDRAFRKLDQLRPYIIWWSSASQAYHILNRRSVLMGVAPSAVILASQSLQDSGRRYQIQGNNILYLPAVWDIPSTLSPEKTNETKAILLTDPPHIANLPAHLPTESLEISESFWASNALLLGARFNAWLANTPSPLP</sequence>
<dbReference type="Proteomes" id="UP001165648">
    <property type="component" value="Unassembled WGS sequence"/>
</dbReference>
<organism evidence="1 2">
    <name type="scientific">Bombella saccharophila</name>
    <dbReference type="NCBI Taxonomy" id="2967338"/>
    <lineage>
        <taxon>Bacteria</taxon>
        <taxon>Pseudomonadati</taxon>
        <taxon>Pseudomonadota</taxon>
        <taxon>Alphaproteobacteria</taxon>
        <taxon>Acetobacterales</taxon>
        <taxon>Acetobacteraceae</taxon>
        <taxon>Bombella</taxon>
    </lineage>
</organism>
<dbReference type="InterPro" id="IPR006059">
    <property type="entry name" value="SBP"/>
</dbReference>